<protein>
    <submittedName>
        <fullName evidence="2">Uncharacterized protein</fullName>
    </submittedName>
</protein>
<evidence type="ECO:0000313" key="2">
    <source>
        <dbReference type="EMBL" id="KAG5522209.1"/>
    </source>
</evidence>
<evidence type="ECO:0000256" key="1">
    <source>
        <dbReference type="SAM" id="Phobius"/>
    </source>
</evidence>
<keyword evidence="3" id="KW-1185">Reference proteome</keyword>
<sequence length="155" mass="17427">MKPLKQLLRSPFNSQAMDNIFKNVSVVLQEEHDLNLICLGTSGNTISKASLAQRKVQCLERPLQLDDFVILGSEVSDMRMVVRHRDLAEIMAAIKEYFEKAAAADEQVSEMLMSGRTVLFIVVHISTSGTVFFTLLSVFVQWNYNALAFDIPVMT</sequence>
<comment type="caution">
    <text evidence="2">The sequence shown here is derived from an EMBL/GenBank/DDBJ whole genome shotgun (WGS) entry which is preliminary data.</text>
</comment>
<organism evidence="2 3">
    <name type="scientific">Rhododendron griersonianum</name>
    <dbReference type="NCBI Taxonomy" id="479676"/>
    <lineage>
        <taxon>Eukaryota</taxon>
        <taxon>Viridiplantae</taxon>
        <taxon>Streptophyta</taxon>
        <taxon>Embryophyta</taxon>
        <taxon>Tracheophyta</taxon>
        <taxon>Spermatophyta</taxon>
        <taxon>Magnoliopsida</taxon>
        <taxon>eudicotyledons</taxon>
        <taxon>Gunneridae</taxon>
        <taxon>Pentapetalae</taxon>
        <taxon>asterids</taxon>
        <taxon>Ericales</taxon>
        <taxon>Ericaceae</taxon>
        <taxon>Ericoideae</taxon>
        <taxon>Rhodoreae</taxon>
        <taxon>Rhododendron</taxon>
    </lineage>
</organism>
<keyword evidence="1" id="KW-0472">Membrane</keyword>
<gene>
    <name evidence="2" type="ORF">RHGRI_034404</name>
</gene>
<accession>A0AAV6I541</accession>
<keyword evidence="1" id="KW-1133">Transmembrane helix</keyword>
<feature type="transmembrane region" description="Helical" evidence="1">
    <location>
        <begin position="118"/>
        <end position="140"/>
    </location>
</feature>
<name>A0AAV6I541_9ERIC</name>
<keyword evidence="1" id="KW-0812">Transmembrane</keyword>
<proteinExistence type="predicted"/>
<dbReference type="AlphaFoldDB" id="A0AAV6I541"/>
<reference evidence="2" key="1">
    <citation type="submission" date="2020-08" db="EMBL/GenBank/DDBJ databases">
        <title>Plant Genome Project.</title>
        <authorList>
            <person name="Zhang R.-G."/>
        </authorList>
    </citation>
    <scope>NUCLEOTIDE SEQUENCE</scope>
    <source>
        <strain evidence="2">WSP0</strain>
        <tissue evidence="2">Leaf</tissue>
    </source>
</reference>
<dbReference type="EMBL" id="JACTNZ010000012">
    <property type="protein sequence ID" value="KAG5522209.1"/>
    <property type="molecule type" value="Genomic_DNA"/>
</dbReference>
<dbReference type="Proteomes" id="UP000823749">
    <property type="component" value="Chromosome 12"/>
</dbReference>
<evidence type="ECO:0000313" key="3">
    <source>
        <dbReference type="Proteomes" id="UP000823749"/>
    </source>
</evidence>